<keyword evidence="2" id="KW-1185">Reference proteome</keyword>
<protein>
    <submittedName>
        <fullName evidence="1">Uncharacterized protein</fullName>
    </submittedName>
</protein>
<dbReference type="Proteomes" id="UP000596742">
    <property type="component" value="Unassembled WGS sequence"/>
</dbReference>
<gene>
    <name evidence="1" type="ORF">MGAL_10B003793</name>
</gene>
<name>A0A8B6G9M5_MYTGA</name>
<comment type="caution">
    <text evidence="1">The sequence shown here is derived from an EMBL/GenBank/DDBJ whole genome shotgun (WGS) entry which is preliminary data.</text>
</comment>
<evidence type="ECO:0000313" key="1">
    <source>
        <dbReference type="EMBL" id="VDI60847.1"/>
    </source>
</evidence>
<dbReference type="AlphaFoldDB" id="A0A8B6G9M5"/>
<organism evidence="1 2">
    <name type="scientific">Mytilus galloprovincialis</name>
    <name type="common">Mediterranean mussel</name>
    <dbReference type="NCBI Taxonomy" id="29158"/>
    <lineage>
        <taxon>Eukaryota</taxon>
        <taxon>Metazoa</taxon>
        <taxon>Spiralia</taxon>
        <taxon>Lophotrochozoa</taxon>
        <taxon>Mollusca</taxon>
        <taxon>Bivalvia</taxon>
        <taxon>Autobranchia</taxon>
        <taxon>Pteriomorphia</taxon>
        <taxon>Mytilida</taxon>
        <taxon>Mytiloidea</taxon>
        <taxon>Mytilidae</taxon>
        <taxon>Mytilinae</taxon>
        <taxon>Mytilus</taxon>
    </lineage>
</organism>
<sequence length="135" mass="16410">MDQQLVYNDTHSEHNIKRRQKIGKPYWNSNLTELLNKTHRSEKDFLRWNGNRRTRDRLKQIVIVNRKSFDKSLRQAERQYEAEQRNKFKTLNTQNPKEFWKEVNKLGPKTTQQNIDSVFREDGTISYDTNEILER</sequence>
<evidence type="ECO:0000313" key="2">
    <source>
        <dbReference type="Proteomes" id="UP000596742"/>
    </source>
</evidence>
<accession>A0A8B6G9M5</accession>
<proteinExistence type="predicted"/>
<dbReference type="EMBL" id="UYJE01008074">
    <property type="protein sequence ID" value="VDI60847.1"/>
    <property type="molecule type" value="Genomic_DNA"/>
</dbReference>
<reference evidence="1" key="1">
    <citation type="submission" date="2018-11" db="EMBL/GenBank/DDBJ databases">
        <authorList>
            <person name="Alioto T."/>
            <person name="Alioto T."/>
        </authorList>
    </citation>
    <scope>NUCLEOTIDE SEQUENCE</scope>
</reference>